<dbReference type="SUPFAM" id="SSF52540">
    <property type="entry name" value="P-loop containing nucleoside triphosphate hydrolases"/>
    <property type="match status" value="1"/>
</dbReference>
<dbReference type="InterPro" id="IPR051162">
    <property type="entry name" value="T4SS_component"/>
</dbReference>
<reference evidence="1" key="1">
    <citation type="submission" date="2024-02" db="EMBL/GenBank/DDBJ databases">
        <title>Tomenella chthoni gen. nov. sp. nov., a member of the family Jonesiaceae isolated from bat guano.</title>
        <authorList>
            <person name="Miller S.L."/>
            <person name="King J."/>
            <person name="Sankaranarayanan K."/>
            <person name="Lawson P.A."/>
        </authorList>
    </citation>
    <scope>NUCLEOTIDE SEQUENCE</scope>
    <source>
        <strain evidence="1">BS-20</strain>
    </source>
</reference>
<evidence type="ECO:0000313" key="1">
    <source>
        <dbReference type="EMBL" id="XBH21704.1"/>
    </source>
</evidence>
<dbReference type="AlphaFoldDB" id="A0AAU7DVH1"/>
<sequence>MATLMPKINTWRGTSRQVCGLFPFAAGANAPLVGVPLGKSLDGIGAVCADPISWFERGLISAPSMFVLGLPGLGKSSLVRHMMMGWAGFGVHSMVLGDIKPDYVDLIEALGGQVIGIGHGRGQINPLDAGNARELAHLLPAKERDALLADAHARTLTMVSSLVNIIRGSAPSDREVTILDKALRVLEAMTTATFQPVLADLLQVIQEAPEEVRLAALDRGSMDRYREVTEDLEASLTALLSGRFGEIFAGKTTVSMKLDRSVVFDVSALLNAEESLQAAVLLACWSYGFASVEVSQALADAGVGPRRKYAIIMDELWRILRSGSGMVDNVDALTRLNRQIGVGQVMITHTMSDLDALASEADRMKARGFVERSKMLICGGLPLREMAKVTEVVAMSEKEQMLLSSWQDPAVHDPVSGAFTAPPGRGKFLLKVGNRPGISFQVQLTPRELSLNDTNKRWDT</sequence>
<organism evidence="1">
    <name type="scientific">Jonesiaceae bacterium BS-20</name>
    <dbReference type="NCBI Taxonomy" id="3120821"/>
    <lineage>
        <taxon>Bacteria</taxon>
        <taxon>Bacillati</taxon>
        <taxon>Actinomycetota</taxon>
        <taxon>Actinomycetes</taxon>
        <taxon>Micrococcales</taxon>
        <taxon>Jonesiaceae</taxon>
    </lineage>
</organism>
<dbReference type="InterPro" id="IPR027417">
    <property type="entry name" value="P-loop_NTPase"/>
</dbReference>
<proteinExistence type="predicted"/>
<dbReference type="PANTHER" id="PTHR30121">
    <property type="entry name" value="UNCHARACTERIZED PROTEIN YJGR-RELATED"/>
    <property type="match status" value="1"/>
</dbReference>
<dbReference type="PANTHER" id="PTHR30121:SF6">
    <property type="entry name" value="SLR6007 PROTEIN"/>
    <property type="match status" value="1"/>
</dbReference>
<protein>
    <submittedName>
        <fullName evidence="1">ATP/GTP-binding protein</fullName>
    </submittedName>
</protein>
<dbReference type="EMBL" id="CP146203">
    <property type="protein sequence ID" value="XBH21704.1"/>
    <property type="molecule type" value="Genomic_DNA"/>
</dbReference>
<dbReference type="Gene3D" id="3.40.50.300">
    <property type="entry name" value="P-loop containing nucleotide triphosphate hydrolases"/>
    <property type="match status" value="2"/>
</dbReference>
<accession>A0AAU7DVH1</accession>
<name>A0AAU7DVH1_9MICO</name>
<gene>
    <name evidence="1" type="ORF">V5R04_00290</name>
</gene>